<dbReference type="Pfam" id="PF00067">
    <property type="entry name" value="p450"/>
    <property type="match status" value="1"/>
</dbReference>
<evidence type="ECO:0000256" key="6">
    <source>
        <dbReference type="ARBA" id="ARBA00023004"/>
    </source>
</evidence>
<keyword evidence="11" id="KW-1185">Reference proteome</keyword>
<evidence type="ECO:0000256" key="5">
    <source>
        <dbReference type="ARBA" id="ARBA00023002"/>
    </source>
</evidence>
<dbReference type="EMBL" id="FN595991">
    <property type="protein sequence ID" value="CCB55414.1"/>
    <property type="molecule type" value="Genomic_DNA"/>
</dbReference>
<feature type="transmembrane region" description="Helical" evidence="9">
    <location>
        <begin position="12"/>
        <end position="35"/>
    </location>
</feature>
<evidence type="ECO:0000256" key="2">
    <source>
        <dbReference type="ARBA" id="ARBA00010617"/>
    </source>
</evidence>
<keyword evidence="4 8" id="KW-0479">Metal-binding</keyword>
<dbReference type="Proteomes" id="UP000009183">
    <property type="component" value="Chromosome 8"/>
</dbReference>
<dbReference type="GO" id="GO:0004497">
    <property type="term" value="F:monooxygenase activity"/>
    <property type="evidence" value="ECO:0007669"/>
    <property type="project" value="UniProtKB-KW"/>
</dbReference>
<evidence type="ECO:0000313" key="11">
    <source>
        <dbReference type="Proteomes" id="UP000009183"/>
    </source>
</evidence>
<evidence type="ECO:0000256" key="1">
    <source>
        <dbReference type="ARBA" id="ARBA00001971"/>
    </source>
</evidence>
<dbReference type="InterPro" id="IPR036396">
    <property type="entry name" value="Cyt_P450_sf"/>
</dbReference>
<evidence type="ECO:0000256" key="4">
    <source>
        <dbReference type="ARBA" id="ARBA00022723"/>
    </source>
</evidence>
<evidence type="ECO:0000256" key="8">
    <source>
        <dbReference type="PIRSR" id="PIRSR602401-1"/>
    </source>
</evidence>
<dbReference type="PaxDb" id="29760-VIT_08s0007g03660.t01"/>
<dbReference type="Gene3D" id="1.10.630.10">
    <property type="entry name" value="Cytochrome P450"/>
    <property type="match status" value="1"/>
</dbReference>
<keyword evidence="9" id="KW-1133">Transmembrane helix</keyword>
<comment type="cofactor">
    <cofactor evidence="1 8">
        <name>heme</name>
        <dbReference type="ChEBI" id="CHEBI:30413"/>
    </cofactor>
</comment>
<keyword evidence="7" id="KW-0503">Monooxygenase</keyword>
<dbReference type="GO" id="GO:0020037">
    <property type="term" value="F:heme binding"/>
    <property type="evidence" value="ECO:0007669"/>
    <property type="project" value="InterPro"/>
</dbReference>
<dbReference type="InterPro" id="IPR001128">
    <property type="entry name" value="Cyt_P450"/>
</dbReference>
<dbReference type="SMR" id="F6HKJ2"/>
<feature type="binding site" description="axial binding residue" evidence="8">
    <location>
        <position position="447"/>
    </location>
    <ligand>
        <name>heme</name>
        <dbReference type="ChEBI" id="CHEBI:30413"/>
    </ligand>
    <ligandPart>
        <name>Fe</name>
        <dbReference type="ChEBI" id="CHEBI:18248"/>
    </ligandPart>
</feature>
<dbReference type="ExpressionAtlas" id="F6HKJ2">
    <property type="expression patterns" value="baseline and differential"/>
</dbReference>
<dbReference type="eggNOG" id="KOG0157">
    <property type="taxonomic scope" value="Eukaryota"/>
</dbReference>
<evidence type="ECO:0000256" key="7">
    <source>
        <dbReference type="ARBA" id="ARBA00023033"/>
    </source>
</evidence>
<reference evidence="11" key="1">
    <citation type="journal article" date="2007" name="Nature">
        <title>The grapevine genome sequence suggests ancestral hexaploidization in major angiosperm phyla.</title>
        <authorList>
            <consortium name="The French-Italian Public Consortium for Grapevine Genome Characterization."/>
            <person name="Jaillon O."/>
            <person name="Aury J.-M."/>
            <person name="Noel B."/>
            <person name="Policriti A."/>
            <person name="Clepet C."/>
            <person name="Casagrande A."/>
            <person name="Choisne N."/>
            <person name="Aubourg S."/>
            <person name="Vitulo N."/>
            <person name="Jubin C."/>
            <person name="Vezzi A."/>
            <person name="Legeai F."/>
            <person name="Hugueney P."/>
            <person name="Dasilva C."/>
            <person name="Horner D."/>
            <person name="Mica E."/>
            <person name="Jublot D."/>
            <person name="Poulain J."/>
            <person name="Bruyere C."/>
            <person name="Billault A."/>
            <person name="Segurens B."/>
            <person name="Gouyvenoux M."/>
            <person name="Ugarte E."/>
            <person name="Cattonaro F."/>
            <person name="Anthouard V."/>
            <person name="Vico V."/>
            <person name="Del Fabbro C."/>
            <person name="Alaux M."/>
            <person name="Di Gaspero G."/>
            <person name="Dumas V."/>
            <person name="Felice N."/>
            <person name="Paillard S."/>
            <person name="Juman I."/>
            <person name="Moroldo M."/>
            <person name="Scalabrin S."/>
            <person name="Canaguier A."/>
            <person name="Le Clainche I."/>
            <person name="Malacrida G."/>
            <person name="Durand E."/>
            <person name="Pesole G."/>
            <person name="Laucou V."/>
            <person name="Chatelet P."/>
            <person name="Merdinoglu D."/>
            <person name="Delledonne M."/>
            <person name="Pezzotti M."/>
            <person name="Lecharny A."/>
            <person name="Scarpelli C."/>
            <person name="Artiguenave F."/>
            <person name="Pe M.E."/>
            <person name="Valle G."/>
            <person name="Morgante M."/>
            <person name="Caboche M."/>
            <person name="Adam-Blondon A.-F."/>
            <person name="Weissenbach J."/>
            <person name="Quetier F."/>
            <person name="Wincker P."/>
        </authorList>
    </citation>
    <scope>NUCLEOTIDE SEQUENCE [LARGE SCALE GENOMIC DNA]</scope>
    <source>
        <strain evidence="11">cv. Pinot noir / PN40024</strain>
    </source>
</reference>
<dbReference type="GO" id="GO:0016705">
    <property type="term" value="F:oxidoreductase activity, acting on paired donors, with incorporation or reduction of molecular oxygen"/>
    <property type="evidence" value="ECO:0007669"/>
    <property type="project" value="InterPro"/>
</dbReference>
<dbReference type="HOGENOM" id="CLU_001570_27_2_1"/>
<evidence type="ECO:0000256" key="3">
    <source>
        <dbReference type="ARBA" id="ARBA00022617"/>
    </source>
</evidence>
<protein>
    <recommendedName>
        <fullName evidence="12">Cytochrome P450 94C1</fullName>
    </recommendedName>
</protein>
<dbReference type="CDD" id="cd11064">
    <property type="entry name" value="CYP86A"/>
    <property type="match status" value="1"/>
</dbReference>
<dbReference type="FunCoup" id="F6HKJ2">
    <property type="interactions" value="121"/>
</dbReference>
<dbReference type="InterPro" id="IPR002401">
    <property type="entry name" value="Cyt_P450_E_grp-I"/>
</dbReference>
<dbReference type="SUPFAM" id="SSF48264">
    <property type="entry name" value="Cytochrome P450"/>
    <property type="match status" value="1"/>
</dbReference>
<accession>F6HKJ2</accession>
<dbReference type="PRINTS" id="PR00463">
    <property type="entry name" value="EP450I"/>
</dbReference>
<evidence type="ECO:0000256" key="9">
    <source>
        <dbReference type="SAM" id="Phobius"/>
    </source>
</evidence>
<proteinExistence type="inferred from homology"/>
<keyword evidence="9" id="KW-0472">Membrane</keyword>
<organism evidence="10 11">
    <name type="scientific">Vitis vinifera</name>
    <name type="common">Grape</name>
    <dbReference type="NCBI Taxonomy" id="29760"/>
    <lineage>
        <taxon>Eukaryota</taxon>
        <taxon>Viridiplantae</taxon>
        <taxon>Streptophyta</taxon>
        <taxon>Embryophyta</taxon>
        <taxon>Tracheophyta</taxon>
        <taxon>Spermatophyta</taxon>
        <taxon>Magnoliopsida</taxon>
        <taxon>eudicotyledons</taxon>
        <taxon>Gunneridae</taxon>
        <taxon>Pentapetalae</taxon>
        <taxon>rosids</taxon>
        <taxon>Vitales</taxon>
        <taxon>Vitaceae</taxon>
        <taxon>Viteae</taxon>
        <taxon>Vitis</taxon>
    </lineage>
</organism>
<sequence>MEDEVPSWLQSLHVSTHFLTFFFFIIFLCLSYIIYFQSLRLKLWCNCEICHSYVTLSWSKQFHNLCDWYTHLLRNSPTQTIHVHVLGNTITANQDNVEYMLKTRFENYPKGKPFSAILGDFLGRGIFNVDGELWRFQRKMASLELGRTSIRSYAFEIVNYEIERRLLPLLWSVAGNEDGVLDLQDVFRRFSFDSICRFSFGLDPGCLELSLPISEFADAFDLASKLSAARAMAASPLVWRIKRVLNLGTEKKLRKAIKLINILAQEVIKQKRKMGFSAHKDLLSLFMRNLNDDTYLRDIVISFLLAGRDTVASALTSFFWLLSNHPKVGAAIRSEADKIIGPDQEVTSFEQMQELHYLQAAVHESMRLYPPIQFDSKFCQEDDVLPDGTFVQRGTRVTYHPYAMGRIEGIWGPDCLEFKPERWLKDGVFFPENPFKYPVFQAGIRVCLGKEMALMEFKSVALSLVRRFHIELATPCPIPRFSPGLTATFGSGLPVLVRGRTITYEQLLNFRCSMLYFARAIFIEERHFSVFTFWCSSLAEPLFDHDCPF</sequence>
<comment type="similarity">
    <text evidence="2">Belongs to the cytochrome P450 family.</text>
</comment>
<dbReference type="GO" id="GO:0005506">
    <property type="term" value="F:iron ion binding"/>
    <property type="evidence" value="ECO:0007669"/>
    <property type="project" value="InterPro"/>
</dbReference>
<keyword evidence="3 8" id="KW-0349">Heme</keyword>
<keyword evidence="5" id="KW-0560">Oxidoreductase</keyword>
<keyword evidence="9" id="KW-0812">Transmembrane</keyword>
<evidence type="ECO:0008006" key="12">
    <source>
        <dbReference type="Google" id="ProtNLM"/>
    </source>
</evidence>
<name>F6HKJ2_VITVI</name>
<evidence type="ECO:0000313" key="10">
    <source>
        <dbReference type="EMBL" id="CCB55414.1"/>
    </source>
</evidence>
<dbReference type="PRINTS" id="PR00385">
    <property type="entry name" value="P450"/>
</dbReference>
<dbReference type="OrthoDB" id="1470350at2759"/>
<gene>
    <name evidence="10" type="ordered locus">VIT_08s0007g03660</name>
</gene>
<dbReference type="InParanoid" id="F6HKJ2"/>
<dbReference type="PANTHER" id="PTHR24296">
    <property type="entry name" value="CYTOCHROME P450"/>
    <property type="match status" value="1"/>
</dbReference>
<dbReference type="AlphaFoldDB" id="F6HKJ2"/>
<keyword evidence="6 8" id="KW-0408">Iron</keyword>